<evidence type="ECO:0000313" key="4">
    <source>
        <dbReference type="Proteomes" id="UP000616499"/>
    </source>
</evidence>
<protein>
    <submittedName>
        <fullName evidence="3">Transcriptional regulator</fullName>
    </submittedName>
</protein>
<gene>
    <name evidence="3" type="ORF">GCM10009425_30460</name>
</gene>
<proteinExistence type="predicted"/>
<dbReference type="Proteomes" id="UP000616499">
    <property type="component" value="Unassembled WGS sequence"/>
</dbReference>
<evidence type="ECO:0000313" key="3">
    <source>
        <dbReference type="EMBL" id="GGM17370.1"/>
    </source>
</evidence>
<sequence>MSKLAEFRAAEEQLKAQLQLLESLKNDESLQREIEFESKLQSLMGEYGKNLGDIIAIIDPGYSRKPQGLVAHPDKTPRRARVVKRYTHPETGEVIETKGGNHKTLKAWKAEHGADVVEGWLQ</sequence>
<keyword evidence="1" id="KW-0175">Coiled coil</keyword>
<dbReference type="NCBIfam" id="NF041859">
    <property type="entry name" value="silencer_MvaTU"/>
    <property type="match status" value="1"/>
</dbReference>
<evidence type="ECO:0000256" key="1">
    <source>
        <dbReference type="SAM" id="Coils"/>
    </source>
</evidence>
<accession>A0ABQ2GWU3</accession>
<dbReference type="EMBL" id="BMNW01000006">
    <property type="protein sequence ID" value="GGM17370.1"/>
    <property type="molecule type" value="Genomic_DNA"/>
</dbReference>
<comment type="caution">
    <text evidence="3">The sequence shown here is derived from an EMBL/GenBank/DDBJ whole genome shotgun (WGS) entry which is preliminary data.</text>
</comment>
<dbReference type="RefSeq" id="WP_188866970.1">
    <property type="nucleotide sequence ID" value="NZ_BMNW01000006.1"/>
</dbReference>
<name>A0ABQ2GWU3_9PSED</name>
<dbReference type="InterPro" id="IPR035616">
    <property type="entry name" value="MvaT_DBD"/>
</dbReference>
<dbReference type="Pfam" id="PF22055">
    <property type="entry name" value="MvaT_DBD"/>
    <property type="match status" value="1"/>
</dbReference>
<feature type="domain" description="MvaT DNA-binding" evidence="2">
    <location>
        <begin position="84"/>
        <end position="120"/>
    </location>
</feature>
<dbReference type="CDD" id="cd16170">
    <property type="entry name" value="MvaT_DBD"/>
    <property type="match status" value="1"/>
</dbReference>
<evidence type="ECO:0000259" key="2">
    <source>
        <dbReference type="Pfam" id="PF22055"/>
    </source>
</evidence>
<reference evidence="4" key="1">
    <citation type="journal article" date="2019" name="Int. J. Syst. Evol. Microbiol.">
        <title>The Global Catalogue of Microorganisms (GCM) 10K type strain sequencing project: providing services to taxonomists for standard genome sequencing and annotation.</title>
        <authorList>
            <consortium name="The Broad Institute Genomics Platform"/>
            <consortium name="The Broad Institute Genome Sequencing Center for Infectious Disease"/>
            <person name="Wu L."/>
            <person name="Ma J."/>
        </authorList>
    </citation>
    <scope>NUCLEOTIDE SEQUENCE [LARGE SCALE GENOMIC DNA]</scope>
    <source>
        <strain evidence="4">JCM 13501</strain>
    </source>
</reference>
<keyword evidence="4" id="KW-1185">Reference proteome</keyword>
<feature type="coiled-coil region" evidence="1">
    <location>
        <begin position="4"/>
        <end position="31"/>
    </location>
</feature>
<organism evidence="3 4">
    <name type="scientific">Pseudomonas asuensis</name>
    <dbReference type="NCBI Taxonomy" id="1825787"/>
    <lineage>
        <taxon>Bacteria</taxon>
        <taxon>Pseudomonadati</taxon>
        <taxon>Pseudomonadota</taxon>
        <taxon>Gammaproteobacteria</taxon>
        <taxon>Pseudomonadales</taxon>
        <taxon>Pseudomonadaceae</taxon>
        <taxon>Pseudomonas</taxon>
    </lineage>
</organism>